<dbReference type="EMBL" id="CALNXK010000133">
    <property type="protein sequence ID" value="CAH3165611.1"/>
    <property type="molecule type" value="Genomic_DNA"/>
</dbReference>
<feature type="compositionally biased region" description="Low complexity" evidence="2">
    <location>
        <begin position="121"/>
        <end position="132"/>
    </location>
</feature>
<gene>
    <name evidence="3" type="ORF">PLOB_00007262</name>
</gene>
<name>A0ABN8QJH3_9CNID</name>
<evidence type="ECO:0000313" key="4">
    <source>
        <dbReference type="Proteomes" id="UP001159405"/>
    </source>
</evidence>
<evidence type="ECO:0000256" key="2">
    <source>
        <dbReference type="SAM" id="MobiDB-lite"/>
    </source>
</evidence>
<feature type="coiled-coil region" evidence="1">
    <location>
        <begin position="14"/>
        <end position="59"/>
    </location>
</feature>
<protein>
    <submittedName>
        <fullName evidence="3">Uncharacterized protein</fullName>
    </submittedName>
</protein>
<organism evidence="3 4">
    <name type="scientific">Porites lobata</name>
    <dbReference type="NCBI Taxonomy" id="104759"/>
    <lineage>
        <taxon>Eukaryota</taxon>
        <taxon>Metazoa</taxon>
        <taxon>Cnidaria</taxon>
        <taxon>Anthozoa</taxon>
        <taxon>Hexacorallia</taxon>
        <taxon>Scleractinia</taxon>
        <taxon>Fungiina</taxon>
        <taxon>Poritidae</taxon>
        <taxon>Porites</taxon>
    </lineage>
</organism>
<sequence>MDVKLPQISRTDCLAEEKKNGANYEEAMNEAFKEIFTNLKEIEKDTGRMRRLRADLERRRSSAPATVLRDQLKAFRKPKQTERQLSTPSLTRTTWSKEVNEMSTRLTHKPSSGKRNKSSELPTASLPRRSRLLPTTRWVLTCSEEDGV</sequence>
<feature type="region of interest" description="Disordered" evidence="2">
    <location>
        <begin position="60"/>
        <end position="132"/>
    </location>
</feature>
<accession>A0ABN8QJH3</accession>
<keyword evidence="1" id="KW-0175">Coiled coil</keyword>
<evidence type="ECO:0000313" key="3">
    <source>
        <dbReference type="EMBL" id="CAH3165611.1"/>
    </source>
</evidence>
<proteinExistence type="predicted"/>
<comment type="caution">
    <text evidence="3">The sequence shown here is derived from an EMBL/GenBank/DDBJ whole genome shotgun (WGS) entry which is preliminary data.</text>
</comment>
<evidence type="ECO:0000256" key="1">
    <source>
        <dbReference type="SAM" id="Coils"/>
    </source>
</evidence>
<reference evidence="3 4" key="1">
    <citation type="submission" date="2022-05" db="EMBL/GenBank/DDBJ databases">
        <authorList>
            <consortium name="Genoscope - CEA"/>
            <person name="William W."/>
        </authorList>
    </citation>
    <scope>NUCLEOTIDE SEQUENCE [LARGE SCALE GENOMIC DNA]</scope>
</reference>
<dbReference type="Proteomes" id="UP001159405">
    <property type="component" value="Unassembled WGS sequence"/>
</dbReference>
<feature type="compositionally biased region" description="Basic residues" evidence="2">
    <location>
        <begin position="106"/>
        <end position="116"/>
    </location>
</feature>
<keyword evidence="4" id="KW-1185">Reference proteome</keyword>
<feature type="compositionally biased region" description="Polar residues" evidence="2">
    <location>
        <begin position="83"/>
        <end position="105"/>
    </location>
</feature>